<feature type="transmembrane region" description="Helical" evidence="1">
    <location>
        <begin position="44"/>
        <end position="64"/>
    </location>
</feature>
<feature type="transmembrane region" description="Helical" evidence="1">
    <location>
        <begin position="207"/>
        <end position="228"/>
    </location>
</feature>
<keyword evidence="1" id="KW-0472">Membrane</keyword>
<keyword evidence="1" id="KW-0812">Transmembrane</keyword>
<evidence type="ECO:0000256" key="1">
    <source>
        <dbReference type="SAM" id="Phobius"/>
    </source>
</evidence>
<evidence type="ECO:0000313" key="2">
    <source>
        <dbReference type="EMBL" id="TWJ14752.1"/>
    </source>
</evidence>
<proteinExistence type="predicted"/>
<name>A0A562VA51_9ACTN</name>
<dbReference type="Pfam" id="PF14023">
    <property type="entry name" value="Bestrophin-like"/>
    <property type="match status" value="1"/>
</dbReference>
<dbReference type="InterPro" id="IPR025333">
    <property type="entry name" value="DUF4239"/>
</dbReference>
<reference evidence="2 3" key="1">
    <citation type="journal article" date="2013" name="Stand. Genomic Sci.">
        <title>Genomic Encyclopedia of Type Strains, Phase I: The one thousand microbial genomes (KMG-I) project.</title>
        <authorList>
            <person name="Kyrpides N.C."/>
            <person name="Woyke T."/>
            <person name="Eisen J.A."/>
            <person name="Garrity G."/>
            <person name="Lilburn T.G."/>
            <person name="Beck B.J."/>
            <person name="Whitman W.B."/>
            <person name="Hugenholtz P."/>
            <person name="Klenk H.P."/>
        </authorList>
    </citation>
    <scope>NUCLEOTIDE SEQUENCE [LARGE SCALE GENOMIC DNA]</scope>
    <source>
        <strain evidence="2 3">DSM 45044</strain>
    </source>
</reference>
<organism evidence="2 3">
    <name type="scientific">Stackebrandtia albiflava</name>
    <dbReference type="NCBI Taxonomy" id="406432"/>
    <lineage>
        <taxon>Bacteria</taxon>
        <taxon>Bacillati</taxon>
        <taxon>Actinomycetota</taxon>
        <taxon>Actinomycetes</taxon>
        <taxon>Glycomycetales</taxon>
        <taxon>Glycomycetaceae</taxon>
        <taxon>Stackebrandtia</taxon>
    </lineage>
</organism>
<gene>
    <name evidence="2" type="ORF">LX16_0441</name>
</gene>
<keyword evidence="1" id="KW-1133">Transmembrane helix</keyword>
<evidence type="ECO:0000313" key="3">
    <source>
        <dbReference type="Proteomes" id="UP000321617"/>
    </source>
</evidence>
<comment type="caution">
    <text evidence="2">The sequence shown here is derived from an EMBL/GenBank/DDBJ whole genome shotgun (WGS) entry which is preliminary data.</text>
</comment>
<dbReference type="AlphaFoldDB" id="A0A562VA51"/>
<accession>A0A562VA51</accession>
<feature type="transmembrane region" description="Helical" evidence="1">
    <location>
        <begin position="181"/>
        <end position="201"/>
    </location>
</feature>
<protein>
    <submittedName>
        <fullName evidence="2">Uncharacterized protein DUF4239</fullName>
    </submittedName>
</protein>
<dbReference type="Proteomes" id="UP000321617">
    <property type="component" value="Unassembled WGS sequence"/>
</dbReference>
<sequence>MNPLILGLLIVVVVAAVAGGTAVLQQRFSPPQNREGYNEVAGSVFEIVSVLYAIVLAFVLIAVWEQMQDAQAMTYEESGALVDVYWAAQDLPDENRQAVEALCLEYANWVIEEEWPAMATQRDTGLDGWEMIDEMRGQFNQAIDVTDQTSLGLSQDAEETIAVLSQSRTDRLNTAQSGLSAVMWLVLIAGALLMFGILLLFGVPGRLAHVIVVVIAAAMVALLLFSVYELEYPFARGVAVEADAFRLALERMSHVR</sequence>
<dbReference type="EMBL" id="VLLL01000005">
    <property type="protein sequence ID" value="TWJ14752.1"/>
    <property type="molecule type" value="Genomic_DNA"/>
</dbReference>
<keyword evidence="3" id="KW-1185">Reference proteome</keyword>
<dbReference type="OrthoDB" id="940913at2"/>
<dbReference type="RefSeq" id="WP_147132317.1">
    <property type="nucleotide sequence ID" value="NZ_BAABIJ010000001.1"/>
</dbReference>